<comment type="similarity">
    <text evidence="1">Belongs to the NmrA-type oxidoreductase family.</text>
</comment>
<dbReference type="PANTHER" id="PTHR42748">
    <property type="entry name" value="NITROGEN METABOLITE REPRESSION PROTEIN NMRA FAMILY MEMBER"/>
    <property type="match status" value="1"/>
</dbReference>
<dbReference type="InterPro" id="IPR036291">
    <property type="entry name" value="NAD(P)-bd_dom_sf"/>
</dbReference>
<dbReference type="GO" id="GO:0005634">
    <property type="term" value="C:nucleus"/>
    <property type="evidence" value="ECO:0007669"/>
    <property type="project" value="TreeGrafter"/>
</dbReference>
<accession>A0A9P4QSE0</accession>
<comment type="caution">
    <text evidence="4">The sequence shown here is derived from an EMBL/GenBank/DDBJ whole genome shotgun (WGS) entry which is preliminary data.</text>
</comment>
<dbReference type="InterPro" id="IPR008030">
    <property type="entry name" value="NmrA-like"/>
</dbReference>
<proteinExistence type="inferred from homology"/>
<gene>
    <name evidence="4" type="ORF">EJ04DRAFT_501338</name>
</gene>
<dbReference type="Gene3D" id="3.40.50.720">
    <property type="entry name" value="NAD(P)-binding Rossmann-like Domain"/>
    <property type="match status" value="1"/>
</dbReference>
<evidence type="ECO:0000256" key="2">
    <source>
        <dbReference type="ARBA" id="ARBA00022857"/>
    </source>
</evidence>
<dbReference type="InterPro" id="IPR051164">
    <property type="entry name" value="NmrA-like_oxidored"/>
</dbReference>
<evidence type="ECO:0000256" key="1">
    <source>
        <dbReference type="ARBA" id="ARBA00006328"/>
    </source>
</evidence>
<dbReference type="Pfam" id="PF05368">
    <property type="entry name" value="NmrA"/>
    <property type="match status" value="1"/>
</dbReference>
<keyword evidence="2" id="KW-0521">NADP</keyword>
<evidence type="ECO:0000313" key="4">
    <source>
        <dbReference type="EMBL" id="KAF2729982.1"/>
    </source>
</evidence>
<feature type="domain" description="NmrA-like" evidence="3">
    <location>
        <begin position="2"/>
        <end position="260"/>
    </location>
</feature>
<evidence type="ECO:0000259" key="3">
    <source>
        <dbReference type="Pfam" id="PF05368"/>
    </source>
</evidence>
<reference evidence="4" key="1">
    <citation type="journal article" date="2020" name="Stud. Mycol.">
        <title>101 Dothideomycetes genomes: a test case for predicting lifestyles and emergence of pathogens.</title>
        <authorList>
            <person name="Haridas S."/>
            <person name="Albert R."/>
            <person name="Binder M."/>
            <person name="Bloem J."/>
            <person name="Labutti K."/>
            <person name="Salamov A."/>
            <person name="Andreopoulos B."/>
            <person name="Baker S."/>
            <person name="Barry K."/>
            <person name="Bills G."/>
            <person name="Bluhm B."/>
            <person name="Cannon C."/>
            <person name="Castanera R."/>
            <person name="Culley D."/>
            <person name="Daum C."/>
            <person name="Ezra D."/>
            <person name="Gonzalez J."/>
            <person name="Henrissat B."/>
            <person name="Kuo A."/>
            <person name="Liang C."/>
            <person name="Lipzen A."/>
            <person name="Lutzoni F."/>
            <person name="Magnuson J."/>
            <person name="Mondo S."/>
            <person name="Nolan M."/>
            <person name="Ohm R."/>
            <person name="Pangilinan J."/>
            <person name="Park H.-J."/>
            <person name="Ramirez L."/>
            <person name="Alfaro M."/>
            <person name="Sun H."/>
            <person name="Tritt A."/>
            <person name="Yoshinaga Y."/>
            <person name="Zwiers L.-H."/>
            <person name="Turgeon B."/>
            <person name="Goodwin S."/>
            <person name="Spatafora J."/>
            <person name="Crous P."/>
            <person name="Grigoriev I."/>
        </authorList>
    </citation>
    <scope>NUCLEOTIDE SEQUENCE</scope>
    <source>
        <strain evidence="4">CBS 125425</strain>
    </source>
</reference>
<dbReference type="SUPFAM" id="SSF51735">
    <property type="entry name" value="NAD(P)-binding Rossmann-fold domains"/>
    <property type="match status" value="1"/>
</dbReference>
<keyword evidence="5" id="KW-1185">Reference proteome</keyword>
<protein>
    <submittedName>
        <fullName evidence="4">NmrA-like family protein</fullName>
    </submittedName>
</protein>
<dbReference type="PANTHER" id="PTHR42748:SF7">
    <property type="entry name" value="NMRA LIKE REDOX SENSOR 1-RELATED"/>
    <property type="match status" value="1"/>
</dbReference>
<evidence type="ECO:0000313" key="5">
    <source>
        <dbReference type="Proteomes" id="UP000799444"/>
    </source>
</evidence>
<sequence length="297" mass="32683">MSRTIIVTGATGRQGGSVVRALKGSDFEILALTRNTDSPAALKLTENSSNVKLLQGDLDHADTIFTEAKKLASNPIWGVFSVQANTPGTEGKVEEKQGKDFIDAAIAANVEFFVYSSIDRNGDNATPVPHWASKHRIEQYLAQQAAGSKMQYTVLRPTAFMEGLSNDFKGKALATMWRSIMKDRPLQMIATKDIGHFAALAFNNPHDFVGKYTSIAGSTMTYDEANEIFKKKTGKEMPVYPGVVGHVLTHAAKEFTVMLKWLKAEGTSANVEECKRMHPGLTDFGTWLENESDFRKD</sequence>
<dbReference type="EMBL" id="ML996229">
    <property type="protein sequence ID" value="KAF2729982.1"/>
    <property type="molecule type" value="Genomic_DNA"/>
</dbReference>
<name>A0A9P4QSE0_9PLEO</name>
<dbReference type="Gene3D" id="3.90.25.10">
    <property type="entry name" value="UDP-galactose 4-epimerase, domain 1"/>
    <property type="match status" value="1"/>
</dbReference>
<organism evidence="4 5">
    <name type="scientific">Polyplosphaeria fusca</name>
    <dbReference type="NCBI Taxonomy" id="682080"/>
    <lineage>
        <taxon>Eukaryota</taxon>
        <taxon>Fungi</taxon>
        <taxon>Dikarya</taxon>
        <taxon>Ascomycota</taxon>
        <taxon>Pezizomycotina</taxon>
        <taxon>Dothideomycetes</taxon>
        <taxon>Pleosporomycetidae</taxon>
        <taxon>Pleosporales</taxon>
        <taxon>Tetraplosphaeriaceae</taxon>
        <taxon>Polyplosphaeria</taxon>
    </lineage>
</organism>
<dbReference type="Proteomes" id="UP000799444">
    <property type="component" value="Unassembled WGS sequence"/>
</dbReference>
<dbReference type="OrthoDB" id="9997102at2759"/>
<dbReference type="AlphaFoldDB" id="A0A9P4QSE0"/>